<dbReference type="KEGG" id="kphy:AOZ06_42670"/>
<keyword evidence="2" id="KW-1133">Transmembrane helix</keyword>
<evidence type="ECO:0000313" key="4">
    <source>
        <dbReference type="Proteomes" id="UP000063699"/>
    </source>
</evidence>
<evidence type="ECO:0000256" key="2">
    <source>
        <dbReference type="SAM" id="Phobius"/>
    </source>
</evidence>
<reference evidence="3 4" key="1">
    <citation type="submission" date="2015-07" db="EMBL/GenBank/DDBJ databases">
        <title>Genome sequencing of Kibdelosporangium phytohabitans.</title>
        <authorList>
            <person name="Qin S."/>
            <person name="Xing K."/>
        </authorList>
    </citation>
    <scope>NUCLEOTIDE SEQUENCE [LARGE SCALE GENOMIC DNA]</scope>
    <source>
        <strain evidence="3 4">KLBMP1111</strain>
    </source>
</reference>
<feature type="region of interest" description="Disordered" evidence="1">
    <location>
        <begin position="16"/>
        <end position="50"/>
    </location>
</feature>
<keyword evidence="2" id="KW-0472">Membrane</keyword>
<keyword evidence="2" id="KW-0812">Transmembrane</keyword>
<protein>
    <submittedName>
        <fullName evidence="3">Uncharacterized protein</fullName>
    </submittedName>
</protein>
<accession>A0A0N9I9J7</accession>
<dbReference type="AlphaFoldDB" id="A0A0N9I9J7"/>
<organism evidence="3 4">
    <name type="scientific">Kibdelosporangium phytohabitans</name>
    <dbReference type="NCBI Taxonomy" id="860235"/>
    <lineage>
        <taxon>Bacteria</taxon>
        <taxon>Bacillati</taxon>
        <taxon>Actinomycetota</taxon>
        <taxon>Actinomycetes</taxon>
        <taxon>Pseudonocardiales</taxon>
        <taxon>Pseudonocardiaceae</taxon>
        <taxon>Kibdelosporangium</taxon>
    </lineage>
</organism>
<name>A0A0N9I9J7_9PSEU</name>
<feature type="compositionally biased region" description="Low complexity" evidence="1">
    <location>
        <begin position="91"/>
        <end position="105"/>
    </location>
</feature>
<dbReference type="EMBL" id="CP012752">
    <property type="protein sequence ID" value="ALG12674.1"/>
    <property type="molecule type" value="Genomic_DNA"/>
</dbReference>
<dbReference type="Proteomes" id="UP000063699">
    <property type="component" value="Chromosome"/>
</dbReference>
<proteinExistence type="predicted"/>
<dbReference type="STRING" id="860235.AOZ06_42670"/>
<keyword evidence="4" id="KW-1185">Reference proteome</keyword>
<feature type="region of interest" description="Disordered" evidence="1">
    <location>
        <begin position="77"/>
        <end position="134"/>
    </location>
</feature>
<evidence type="ECO:0000256" key="1">
    <source>
        <dbReference type="SAM" id="MobiDB-lite"/>
    </source>
</evidence>
<feature type="transmembrane region" description="Helical" evidence="2">
    <location>
        <begin position="55"/>
        <end position="75"/>
    </location>
</feature>
<evidence type="ECO:0000313" key="3">
    <source>
        <dbReference type="EMBL" id="ALG12674.1"/>
    </source>
</evidence>
<feature type="compositionally biased region" description="Polar residues" evidence="1">
    <location>
        <begin position="106"/>
        <end position="118"/>
    </location>
</feature>
<gene>
    <name evidence="3" type="ORF">AOZ06_42670</name>
</gene>
<sequence>MAEVRDMLEALRSAPVMVATTTREPQPEVQVGEPDAVTERVESQPRQPRPARRRVALLLAGGLVILAGGVLAGQLTPDRKDATDAAPQPPTTSSMPSSNSAVSATPLISATPSGTVPPTASRPPTVHPPPNGGPSALSAVITEYYALMPGNLAEGCNRLTPRYQRNPAGGRGGYQAFWDRIRGVHTSGVTPVAANVVEATVEYNFKNGKLVRERHRYVLVDDGGRRKIDQSTVLSSQTFDHVNAG</sequence>